<evidence type="ECO:0000256" key="3">
    <source>
        <dbReference type="ARBA" id="ARBA00022729"/>
    </source>
</evidence>
<accession>A0A9W8TLK9</accession>
<feature type="domain" description="AA1-like" evidence="6">
    <location>
        <begin position="117"/>
        <end position="250"/>
    </location>
</feature>
<name>A0A9W8TLK9_9PEZI</name>
<proteinExistence type="predicted"/>
<evidence type="ECO:0000256" key="5">
    <source>
        <dbReference type="SAM" id="MobiDB-lite"/>
    </source>
</evidence>
<dbReference type="Proteomes" id="UP001148614">
    <property type="component" value="Unassembled WGS sequence"/>
</dbReference>
<evidence type="ECO:0000256" key="4">
    <source>
        <dbReference type="ARBA" id="ARBA00023157"/>
    </source>
</evidence>
<keyword evidence="4" id="KW-1015">Disulfide bond</keyword>
<dbReference type="InterPro" id="IPR032382">
    <property type="entry name" value="AltA1"/>
</dbReference>
<evidence type="ECO:0000256" key="1">
    <source>
        <dbReference type="ARBA" id="ARBA00004613"/>
    </source>
</evidence>
<dbReference type="AlphaFoldDB" id="A0A9W8TLK9"/>
<keyword evidence="3" id="KW-0732">Signal</keyword>
<organism evidence="7 8">
    <name type="scientific">Xylaria arbuscula</name>
    <dbReference type="NCBI Taxonomy" id="114810"/>
    <lineage>
        <taxon>Eukaryota</taxon>
        <taxon>Fungi</taxon>
        <taxon>Dikarya</taxon>
        <taxon>Ascomycota</taxon>
        <taxon>Pezizomycotina</taxon>
        <taxon>Sordariomycetes</taxon>
        <taxon>Xylariomycetidae</taxon>
        <taxon>Xylariales</taxon>
        <taxon>Xylariaceae</taxon>
        <taxon>Xylaria</taxon>
    </lineage>
</organism>
<evidence type="ECO:0000313" key="7">
    <source>
        <dbReference type="EMBL" id="KAJ3572228.1"/>
    </source>
</evidence>
<evidence type="ECO:0000256" key="2">
    <source>
        <dbReference type="ARBA" id="ARBA00022525"/>
    </source>
</evidence>
<comment type="caution">
    <text evidence="7">The sequence shown here is derived from an EMBL/GenBank/DDBJ whole genome shotgun (WGS) entry which is preliminary data.</text>
</comment>
<reference evidence="7" key="1">
    <citation type="submission" date="2022-07" db="EMBL/GenBank/DDBJ databases">
        <title>Genome Sequence of Xylaria arbuscula.</title>
        <authorList>
            <person name="Buettner E."/>
        </authorList>
    </citation>
    <scope>NUCLEOTIDE SEQUENCE</scope>
    <source>
        <strain evidence="7">VT107</strain>
    </source>
</reference>
<feature type="region of interest" description="Disordered" evidence="5">
    <location>
        <begin position="1"/>
        <end position="24"/>
    </location>
</feature>
<evidence type="ECO:0000313" key="8">
    <source>
        <dbReference type="Proteomes" id="UP001148614"/>
    </source>
</evidence>
<protein>
    <recommendedName>
        <fullName evidence="6">AA1-like domain-containing protein</fullName>
    </recommendedName>
</protein>
<keyword evidence="2" id="KW-0964">Secreted</keyword>
<evidence type="ECO:0000259" key="6">
    <source>
        <dbReference type="Pfam" id="PF16541"/>
    </source>
</evidence>
<dbReference type="GO" id="GO:0005576">
    <property type="term" value="C:extracellular region"/>
    <property type="evidence" value="ECO:0007669"/>
    <property type="project" value="UniProtKB-SubCell"/>
</dbReference>
<keyword evidence="8" id="KW-1185">Reference proteome</keyword>
<dbReference type="EMBL" id="JANPWZ010000782">
    <property type="protein sequence ID" value="KAJ3572228.1"/>
    <property type="molecule type" value="Genomic_DNA"/>
</dbReference>
<dbReference type="VEuPathDB" id="FungiDB:F4678DRAFT_417356"/>
<comment type="subcellular location">
    <subcellularLocation>
        <location evidence="1">Secreted</location>
    </subcellularLocation>
</comment>
<sequence length="266" mass="28848">MASSGLTLKERDSDQLASLSRGGRECPVRTGISFSSTQPNDSTGAVGESPKYCAVAGNQLLTALPLTRGGLFIMMRNFVGALATVLPFAVAAPYGISPRTNTTGCTSTSFGDFAWAIEDFTYHAGYIFSTPAHQISSGSVAFNITNPAYPEEKVSCTAYSTWLQDFFYGNINYNCDVPEDSGITTSFSFSRPSGQLNINQTWSCNDQDPQYPITFAGYGTVNLTLDCEETYYQNPDWQQGEIYSDRDITCAPVTLPLKPHTKTAVA</sequence>
<gene>
    <name evidence="7" type="ORF">NPX13_g5118</name>
</gene>
<dbReference type="Pfam" id="PF16541">
    <property type="entry name" value="AltA1"/>
    <property type="match status" value="1"/>
</dbReference>